<dbReference type="Proteomes" id="UP000632740">
    <property type="component" value="Unassembled WGS sequence"/>
</dbReference>
<dbReference type="InterPro" id="IPR021215">
    <property type="entry name" value="DUF2752"/>
</dbReference>
<reference evidence="2" key="1">
    <citation type="submission" date="2021-01" db="EMBL/GenBank/DDBJ databases">
        <title>Whole genome shotgun sequence of Cellulomonas chitinilytica NBRC 110799.</title>
        <authorList>
            <person name="Komaki H."/>
            <person name="Tamura T."/>
        </authorList>
    </citation>
    <scope>NUCLEOTIDE SEQUENCE</scope>
    <source>
        <strain evidence="2">NBRC 110799</strain>
    </source>
</reference>
<comment type="caution">
    <text evidence="2">The sequence shown here is derived from an EMBL/GenBank/DDBJ whole genome shotgun (WGS) entry which is preliminary data.</text>
</comment>
<feature type="transmembrane region" description="Helical" evidence="1">
    <location>
        <begin position="52"/>
        <end position="69"/>
    </location>
</feature>
<keyword evidence="3" id="KW-1185">Reference proteome</keyword>
<protein>
    <recommendedName>
        <fullName evidence="4">DUF2752 domain-containing protein</fullName>
    </recommendedName>
</protein>
<feature type="transmembrane region" description="Helical" evidence="1">
    <location>
        <begin position="81"/>
        <end position="99"/>
    </location>
</feature>
<keyword evidence="1" id="KW-0472">Membrane</keyword>
<evidence type="ECO:0000313" key="3">
    <source>
        <dbReference type="Proteomes" id="UP000632740"/>
    </source>
</evidence>
<keyword evidence="1" id="KW-0812">Transmembrane</keyword>
<sequence>MLLAMRDPHVPGSYAVCPLKALTGLSCPACGCLRATHDLAHGDLAGAWGMNPLWVLAVPLVAALWLRWFTAAATGRPSRAIPVRAGWVGLAVVLVFGVLRNVPALAPWLAP</sequence>
<evidence type="ECO:0000256" key="1">
    <source>
        <dbReference type="SAM" id="Phobius"/>
    </source>
</evidence>
<gene>
    <name evidence="2" type="ORF">Cch01nite_17750</name>
</gene>
<dbReference type="Pfam" id="PF10825">
    <property type="entry name" value="DUF2752"/>
    <property type="match status" value="1"/>
</dbReference>
<name>A0A919U150_9CELL</name>
<dbReference type="AlphaFoldDB" id="A0A919U150"/>
<evidence type="ECO:0000313" key="2">
    <source>
        <dbReference type="EMBL" id="GIG21051.1"/>
    </source>
</evidence>
<organism evidence="2 3">
    <name type="scientific">Cellulomonas chitinilytica</name>
    <dbReference type="NCBI Taxonomy" id="398759"/>
    <lineage>
        <taxon>Bacteria</taxon>
        <taxon>Bacillati</taxon>
        <taxon>Actinomycetota</taxon>
        <taxon>Actinomycetes</taxon>
        <taxon>Micrococcales</taxon>
        <taxon>Cellulomonadaceae</taxon>
        <taxon>Cellulomonas</taxon>
    </lineage>
</organism>
<evidence type="ECO:0008006" key="4">
    <source>
        <dbReference type="Google" id="ProtNLM"/>
    </source>
</evidence>
<proteinExistence type="predicted"/>
<keyword evidence="1" id="KW-1133">Transmembrane helix</keyword>
<dbReference type="EMBL" id="BONK01000005">
    <property type="protein sequence ID" value="GIG21051.1"/>
    <property type="molecule type" value="Genomic_DNA"/>
</dbReference>
<accession>A0A919U150</accession>